<comment type="caution">
    <text evidence="13">The sequence shown here is derived from an EMBL/GenBank/DDBJ whole genome shotgun (WGS) entry which is preliminary data.</text>
</comment>
<dbReference type="InterPro" id="IPR013087">
    <property type="entry name" value="Znf_C2H2_type"/>
</dbReference>
<dbReference type="InterPro" id="IPR011333">
    <property type="entry name" value="SKP1/BTB/POZ_sf"/>
</dbReference>
<comment type="subcellular location">
    <subcellularLocation>
        <location evidence="1">Nucleus</location>
    </subcellularLocation>
</comment>
<dbReference type="PANTHER" id="PTHR46105:SF25">
    <property type="entry name" value="ZGC:110075 PROTEIN"/>
    <property type="match status" value="1"/>
</dbReference>
<sequence length="509" mass="55942">MVEMEVPGYLPRLVAELNEQRKRDFFCDCSILVEGRVFKAHRNVLFAGSGYFRALLVHFIQDNSQRHCTASLDIVTADAFSIILDFMYSGRLDLHRNNVIEVMSAASYLQMTDLVNFCKGYINSSLEICNKERERNAGKEHQSKDKIDSQSVTNSTGAKTNATQIEDDEANRGASQSGTSVKTVPSLSNNSPAGSSREVDSNFHSQEDFQEGHKDNADQTNLSSSSSSAMTPELVNPKIEYDPDEPVLVESPDPKIIAAYTAQPLHSLHNSRLLPQSPSNERSSYSPTFNARHLIEMLARGEGPVPIVERGSPRFASGLDGGAGGSRMDEGLSFVGSTMMETQSDWLGDDAGDSLVVQVKLHKCPFCPYTSKQKGILKRHIRSHTGERPFPCPLCGKRFTRQEHLRSHAFSVHKDCWPVSCKSCRRTFTGSAVTSGLKRYGLCDSCNCVTTTNDDSGHPVSIAEAGERPDGGTDWSSFMDDVEEVEVGRVEDMVDRQLAVACSDVGPPV</sequence>
<feature type="compositionally biased region" description="Basic and acidic residues" evidence="10">
    <location>
        <begin position="134"/>
        <end position="148"/>
    </location>
</feature>
<dbReference type="Proteomes" id="UP001460270">
    <property type="component" value="Unassembled WGS sequence"/>
</dbReference>
<keyword evidence="6" id="KW-0805">Transcription regulation</keyword>
<dbReference type="SMART" id="SM00355">
    <property type="entry name" value="ZnF_C2H2"/>
    <property type="match status" value="2"/>
</dbReference>
<keyword evidence="14" id="KW-1185">Reference proteome</keyword>
<organism evidence="13 14">
    <name type="scientific">Mugilogobius chulae</name>
    <name type="common">yellowstripe goby</name>
    <dbReference type="NCBI Taxonomy" id="88201"/>
    <lineage>
        <taxon>Eukaryota</taxon>
        <taxon>Metazoa</taxon>
        <taxon>Chordata</taxon>
        <taxon>Craniata</taxon>
        <taxon>Vertebrata</taxon>
        <taxon>Euteleostomi</taxon>
        <taxon>Actinopterygii</taxon>
        <taxon>Neopterygii</taxon>
        <taxon>Teleostei</taxon>
        <taxon>Neoteleostei</taxon>
        <taxon>Acanthomorphata</taxon>
        <taxon>Gobiaria</taxon>
        <taxon>Gobiiformes</taxon>
        <taxon>Gobioidei</taxon>
        <taxon>Gobiidae</taxon>
        <taxon>Gobionellinae</taxon>
        <taxon>Mugilogobius</taxon>
    </lineage>
</organism>
<dbReference type="GO" id="GO:0008270">
    <property type="term" value="F:zinc ion binding"/>
    <property type="evidence" value="ECO:0007669"/>
    <property type="project" value="UniProtKB-KW"/>
</dbReference>
<accession>A0AAW0NES8</accession>
<evidence type="ECO:0000259" key="11">
    <source>
        <dbReference type="PROSITE" id="PS50097"/>
    </source>
</evidence>
<dbReference type="Pfam" id="PF00651">
    <property type="entry name" value="BTB"/>
    <property type="match status" value="1"/>
</dbReference>
<evidence type="ECO:0008006" key="15">
    <source>
        <dbReference type="Google" id="ProtNLM"/>
    </source>
</evidence>
<dbReference type="PROSITE" id="PS50097">
    <property type="entry name" value="BTB"/>
    <property type="match status" value="1"/>
</dbReference>
<dbReference type="GO" id="GO:0000981">
    <property type="term" value="F:DNA-binding transcription factor activity, RNA polymerase II-specific"/>
    <property type="evidence" value="ECO:0007669"/>
    <property type="project" value="TreeGrafter"/>
</dbReference>
<evidence type="ECO:0000256" key="9">
    <source>
        <dbReference type="PROSITE-ProRule" id="PRU00042"/>
    </source>
</evidence>
<name>A0AAW0NES8_9GOBI</name>
<evidence type="ECO:0000256" key="4">
    <source>
        <dbReference type="ARBA" id="ARBA00022771"/>
    </source>
</evidence>
<evidence type="ECO:0000256" key="1">
    <source>
        <dbReference type="ARBA" id="ARBA00004123"/>
    </source>
</evidence>
<evidence type="ECO:0000313" key="13">
    <source>
        <dbReference type="EMBL" id="KAK7898393.1"/>
    </source>
</evidence>
<dbReference type="PROSITE" id="PS00028">
    <property type="entry name" value="ZINC_FINGER_C2H2_1"/>
    <property type="match status" value="1"/>
</dbReference>
<dbReference type="EMBL" id="JBBPFD010000014">
    <property type="protein sequence ID" value="KAK7898393.1"/>
    <property type="molecule type" value="Genomic_DNA"/>
</dbReference>
<dbReference type="Gene3D" id="3.30.710.10">
    <property type="entry name" value="Potassium Channel Kv1.1, Chain A"/>
    <property type="match status" value="1"/>
</dbReference>
<dbReference type="SMART" id="SM00225">
    <property type="entry name" value="BTB"/>
    <property type="match status" value="1"/>
</dbReference>
<feature type="domain" description="C2H2-type" evidence="12">
    <location>
        <begin position="362"/>
        <end position="389"/>
    </location>
</feature>
<feature type="compositionally biased region" description="Polar residues" evidence="10">
    <location>
        <begin position="173"/>
        <end position="194"/>
    </location>
</feature>
<keyword evidence="4 9" id="KW-0863">Zinc-finger</keyword>
<keyword evidence="3" id="KW-0677">Repeat</keyword>
<dbReference type="FunFam" id="3.30.160.60:FF:000065">
    <property type="entry name" value="B-cell CLL/lymphoma 6, member B"/>
    <property type="match status" value="1"/>
</dbReference>
<evidence type="ECO:0000256" key="2">
    <source>
        <dbReference type="ARBA" id="ARBA00022723"/>
    </source>
</evidence>
<feature type="domain" description="BTB" evidence="11">
    <location>
        <begin position="27"/>
        <end position="96"/>
    </location>
</feature>
<dbReference type="AlphaFoldDB" id="A0AAW0NES8"/>
<feature type="compositionally biased region" description="Polar residues" evidence="10">
    <location>
        <begin position="149"/>
        <end position="164"/>
    </location>
</feature>
<evidence type="ECO:0000256" key="3">
    <source>
        <dbReference type="ARBA" id="ARBA00022737"/>
    </source>
</evidence>
<evidence type="ECO:0000259" key="12">
    <source>
        <dbReference type="PROSITE" id="PS50157"/>
    </source>
</evidence>
<dbReference type="FunFam" id="3.30.160.60:FF:000379">
    <property type="entry name" value="Zinc finger and BTB domain-containing protein 46"/>
    <property type="match status" value="1"/>
</dbReference>
<evidence type="ECO:0000313" key="14">
    <source>
        <dbReference type="Proteomes" id="UP001460270"/>
    </source>
</evidence>
<evidence type="ECO:0000256" key="8">
    <source>
        <dbReference type="ARBA" id="ARBA00023242"/>
    </source>
</evidence>
<feature type="region of interest" description="Disordered" evidence="10">
    <location>
        <begin position="134"/>
        <end position="231"/>
    </location>
</feature>
<dbReference type="SUPFAM" id="SSF54695">
    <property type="entry name" value="POZ domain"/>
    <property type="match status" value="1"/>
</dbReference>
<dbReference type="GO" id="GO:0000978">
    <property type="term" value="F:RNA polymerase II cis-regulatory region sequence-specific DNA binding"/>
    <property type="evidence" value="ECO:0007669"/>
    <property type="project" value="TreeGrafter"/>
</dbReference>
<protein>
    <recommendedName>
        <fullName evidence="15">Zinc finger and BTB domain-containing protein 8B</fullName>
    </recommendedName>
</protein>
<dbReference type="PROSITE" id="PS50157">
    <property type="entry name" value="ZINC_FINGER_C2H2_2"/>
    <property type="match status" value="2"/>
</dbReference>
<dbReference type="InterPro" id="IPR036236">
    <property type="entry name" value="Znf_C2H2_sf"/>
</dbReference>
<keyword evidence="8" id="KW-0539">Nucleus</keyword>
<feature type="compositionally biased region" description="Basic and acidic residues" evidence="10">
    <location>
        <begin position="197"/>
        <end position="217"/>
    </location>
</feature>
<keyword evidence="2" id="KW-0479">Metal-binding</keyword>
<dbReference type="Gene3D" id="3.30.160.60">
    <property type="entry name" value="Classic Zinc Finger"/>
    <property type="match status" value="2"/>
</dbReference>
<keyword evidence="7" id="KW-0804">Transcription</keyword>
<dbReference type="InterPro" id="IPR000210">
    <property type="entry name" value="BTB/POZ_dom"/>
</dbReference>
<dbReference type="GO" id="GO:0005634">
    <property type="term" value="C:nucleus"/>
    <property type="evidence" value="ECO:0007669"/>
    <property type="project" value="UniProtKB-SubCell"/>
</dbReference>
<dbReference type="SUPFAM" id="SSF57667">
    <property type="entry name" value="beta-beta-alpha zinc fingers"/>
    <property type="match status" value="1"/>
</dbReference>
<feature type="domain" description="C2H2-type" evidence="12">
    <location>
        <begin position="390"/>
        <end position="418"/>
    </location>
</feature>
<dbReference type="InterPro" id="IPR050457">
    <property type="entry name" value="ZnFinger_BTB_dom_contain"/>
</dbReference>
<dbReference type="PANTHER" id="PTHR46105">
    <property type="entry name" value="AGAP004733-PA"/>
    <property type="match status" value="1"/>
</dbReference>
<evidence type="ECO:0000256" key="10">
    <source>
        <dbReference type="SAM" id="MobiDB-lite"/>
    </source>
</evidence>
<keyword evidence="5" id="KW-0862">Zinc</keyword>
<reference evidence="14" key="1">
    <citation type="submission" date="2024-04" db="EMBL/GenBank/DDBJ databases">
        <title>Salinicola lusitanus LLJ914,a marine bacterium isolated from the Okinawa Trough.</title>
        <authorList>
            <person name="Li J."/>
        </authorList>
    </citation>
    <scope>NUCLEOTIDE SEQUENCE [LARGE SCALE GENOMIC DNA]</scope>
</reference>
<evidence type="ECO:0000256" key="7">
    <source>
        <dbReference type="ARBA" id="ARBA00023163"/>
    </source>
</evidence>
<evidence type="ECO:0000256" key="6">
    <source>
        <dbReference type="ARBA" id="ARBA00023015"/>
    </source>
</evidence>
<gene>
    <name evidence="13" type="ORF">WMY93_019246</name>
</gene>
<proteinExistence type="predicted"/>
<dbReference type="Pfam" id="PF13465">
    <property type="entry name" value="zf-H2C2_2"/>
    <property type="match status" value="1"/>
</dbReference>
<evidence type="ECO:0000256" key="5">
    <source>
        <dbReference type="ARBA" id="ARBA00022833"/>
    </source>
</evidence>